<protein>
    <submittedName>
        <fullName evidence="2">Uncharacterized protein</fullName>
    </submittedName>
</protein>
<dbReference type="KEGG" id="crq:GCK72_003903"/>
<reference evidence="2 3" key="1">
    <citation type="submission" date="2019-12" db="EMBL/GenBank/DDBJ databases">
        <title>Chromosome-level assembly of the Caenorhabditis remanei genome.</title>
        <authorList>
            <person name="Teterina A.A."/>
            <person name="Willis J.H."/>
            <person name="Phillips P.C."/>
        </authorList>
    </citation>
    <scope>NUCLEOTIDE SEQUENCE [LARGE SCALE GENOMIC DNA]</scope>
    <source>
        <strain evidence="2 3">PX506</strain>
        <tissue evidence="2">Whole organism</tissue>
    </source>
</reference>
<gene>
    <name evidence="2" type="ORF">GCK72_003903</name>
</gene>
<evidence type="ECO:0000313" key="2">
    <source>
        <dbReference type="EMBL" id="KAF1763957.1"/>
    </source>
</evidence>
<dbReference type="RefSeq" id="XP_053588518.1">
    <property type="nucleotide sequence ID" value="XM_053724324.1"/>
</dbReference>
<dbReference type="Proteomes" id="UP000483820">
    <property type="component" value="Chromosome II"/>
</dbReference>
<accession>A0A6A5H9R0</accession>
<dbReference type="GeneID" id="9826633"/>
<proteinExistence type="predicted"/>
<dbReference type="EMBL" id="WUAV01000002">
    <property type="protein sequence ID" value="KAF1763957.1"/>
    <property type="molecule type" value="Genomic_DNA"/>
</dbReference>
<evidence type="ECO:0000313" key="3">
    <source>
        <dbReference type="Proteomes" id="UP000483820"/>
    </source>
</evidence>
<keyword evidence="1" id="KW-0472">Membrane</keyword>
<name>A0A6A5H9R0_CAERE</name>
<evidence type="ECO:0000256" key="1">
    <source>
        <dbReference type="SAM" id="Phobius"/>
    </source>
</evidence>
<comment type="caution">
    <text evidence="2">The sequence shown here is derived from an EMBL/GenBank/DDBJ whole genome shotgun (WGS) entry which is preliminary data.</text>
</comment>
<keyword evidence="1" id="KW-1133">Transmembrane helix</keyword>
<feature type="transmembrane region" description="Helical" evidence="1">
    <location>
        <begin position="118"/>
        <end position="136"/>
    </location>
</feature>
<organism evidence="2 3">
    <name type="scientific">Caenorhabditis remanei</name>
    <name type="common">Caenorhabditis vulgaris</name>
    <dbReference type="NCBI Taxonomy" id="31234"/>
    <lineage>
        <taxon>Eukaryota</taxon>
        <taxon>Metazoa</taxon>
        <taxon>Ecdysozoa</taxon>
        <taxon>Nematoda</taxon>
        <taxon>Chromadorea</taxon>
        <taxon>Rhabditida</taxon>
        <taxon>Rhabditina</taxon>
        <taxon>Rhabditomorpha</taxon>
        <taxon>Rhabditoidea</taxon>
        <taxon>Rhabditidae</taxon>
        <taxon>Peloderinae</taxon>
        <taxon>Caenorhabditis</taxon>
    </lineage>
</organism>
<dbReference type="AlphaFoldDB" id="A0A6A5H9R0"/>
<dbReference type="CTD" id="9826633"/>
<keyword evidence="1" id="KW-0812">Transmembrane</keyword>
<sequence>MSDIETAAAIQLLVRRILPESLRVSVKKARAELTEKQKRAALSLKYQKEIEKMTESKQKIDKFRKITEQFDRDVRIAQAALEFLLAIAEQKGIDLENTWHSKFQHYRRRIPTLQNSKNSSKIIIFILIIIIIAYFFY</sequence>